<evidence type="ECO:0000313" key="3">
    <source>
        <dbReference type="Proteomes" id="UP000298390"/>
    </source>
</evidence>
<dbReference type="InterPro" id="IPR029058">
    <property type="entry name" value="AB_hydrolase_fold"/>
</dbReference>
<gene>
    <name evidence="2" type="ORF">EVJ58_g8217</name>
</gene>
<proteinExistence type="predicted"/>
<reference evidence="2 3" key="1">
    <citation type="submission" date="2019-01" db="EMBL/GenBank/DDBJ databases">
        <title>Genome sequencing of the rare red list fungi Fomitopsis rosea.</title>
        <authorList>
            <person name="Buettner E."/>
            <person name="Kellner H."/>
        </authorList>
    </citation>
    <scope>NUCLEOTIDE SEQUENCE [LARGE SCALE GENOMIC DNA]</scope>
    <source>
        <strain evidence="2 3">DSM 105464</strain>
    </source>
</reference>
<name>A0A4Y9Y0C6_9APHY</name>
<evidence type="ECO:0000313" key="2">
    <source>
        <dbReference type="EMBL" id="TFY55492.1"/>
    </source>
</evidence>
<dbReference type="AlphaFoldDB" id="A0A4Y9Y0C6"/>
<comment type="caution">
    <text evidence="2">The sequence shown here is derived from an EMBL/GenBank/DDBJ whole genome shotgun (WGS) entry which is preliminary data.</text>
</comment>
<protein>
    <recommendedName>
        <fullName evidence="1">AB hydrolase-1 domain-containing protein</fullName>
    </recommendedName>
</protein>
<dbReference type="Pfam" id="PF12697">
    <property type="entry name" value="Abhydrolase_6"/>
    <property type="match status" value="1"/>
</dbReference>
<accession>A0A4Y9Y0C6</accession>
<dbReference type="GO" id="GO:0047372">
    <property type="term" value="F:monoacylglycerol lipase activity"/>
    <property type="evidence" value="ECO:0007669"/>
    <property type="project" value="TreeGrafter"/>
</dbReference>
<dbReference type="Proteomes" id="UP000298390">
    <property type="component" value="Unassembled WGS sequence"/>
</dbReference>
<dbReference type="STRING" id="34475.A0A4Y9Y0C6"/>
<evidence type="ECO:0000259" key="1">
    <source>
        <dbReference type="Pfam" id="PF12697"/>
    </source>
</evidence>
<dbReference type="Gene3D" id="3.40.50.1820">
    <property type="entry name" value="alpha/beta hydrolase"/>
    <property type="match status" value="1"/>
</dbReference>
<dbReference type="PANTHER" id="PTHR43798:SF5">
    <property type="entry name" value="MONOACYLGLYCEROL LIPASE ABHD6"/>
    <property type="match status" value="1"/>
</dbReference>
<dbReference type="SUPFAM" id="SSF53474">
    <property type="entry name" value="alpha/beta-Hydrolases"/>
    <property type="match status" value="1"/>
</dbReference>
<feature type="domain" description="AB hydrolase-1" evidence="1">
    <location>
        <begin position="53"/>
        <end position="340"/>
    </location>
</feature>
<dbReference type="InterPro" id="IPR000073">
    <property type="entry name" value="AB_hydrolase_1"/>
</dbReference>
<sequence>MPDFCIETHVVDLCHVGEPFVTLAKRYTPLQALPAAFPPTSGIRAHPTNACTLVLAHALGYHKETWEPVISHLFSQALADESGPNITEIWTFDSPDHGESAPLNRSIPTSALRSGRVSCRAYGSVILALMRSELLQNPSDSRLVLVGHSAGATGVALLSTYPPSPKDVPVSSIIMIEPWMVHPDIAITAEVRALNESLSQSGLRRRDAWSGRDEARAYFGTRGVWKDWDARVLDLYVRYGLSPAPPTHTSGGVVLSFPRHNEGVAYADLGEGQDALKRLSGLCSSVPVHIILGETQSVASKAIQAMLCNRDQGRDMESITILPKTGHMAPQQSPKLVAEAIWRILVSSRPMKISLGKL</sequence>
<dbReference type="GO" id="GO:0016020">
    <property type="term" value="C:membrane"/>
    <property type="evidence" value="ECO:0007669"/>
    <property type="project" value="TreeGrafter"/>
</dbReference>
<dbReference type="InterPro" id="IPR050266">
    <property type="entry name" value="AB_hydrolase_sf"/>
</dbReference>
<dbReference type="GO" id="GO:0046464">
    <property type="term" value="P:acylglycerol catabolic process"/>
    <property type="evidence" value="ECO:0007669"/>
    <property type="project" value="TreeGrafter"/>
</dbReference>
<dbReference type="PANTHER" id="PTHR43798">
    <property type="entry name" value="MONOACYLGLYCEROL LIPASE"/>
    <property type="match status" value="1"/>
</dbReference>
<organism evidence="2 3">
    <name type="scientific">Rhodofomes roseus</name>
    <dbReference type="NCBI Taxonomy" id="34475"/>
    <lineage>
        <taxon>Eukaryota</taxon>
        <taxon>Fungi</taxon>
        <taxon>Dikarya</taxon>
        <taxon>Basidiomycota</taxon>
        <taxon>Agaricomycotina</taxon>
        <taxon>Agaricomycetes</taxon>
        <taxon>Polyporales</taxon>
        <taxon>Rhodofomes</taxon>
    </lineage>
</organism>
<dbReference type="EMBL" id="SEKV01000586">
    <property type="protein sequence ID" value="TFY55492.1"/>
    <property type="molecule type" value="Genomic_DNA"/>
</dbReference>